<protein>
    <recommendedName>
        <fullName evidence="4">SET domain-containing protein</fullName>
    </recommendedName>
</protein>
<name>C1FGT6_MICCC</name>
<dbReference type="PROSITE" id="PS50280">
    <property type="entry name" value="SET"/>
    <property type="match status" value="1"/>
</dbReference>
<dbReference type="Gene3D" id="6.10.140.2220">
    <property type="match status" value="1"/>
</dbReference>
<dbReference type="OrthoDB" id="533036at2759"/>
<evidence type="ECO:0000256" key="2">
    <source>
        <dbReference type="ARBA" id="ARBA00022771"/>
    </source>
</evidence>
<dbReference type="InterPro" id="IPR002893">
    <property type="entry name" value="Znf_MYND"/>
</dbReference>
<dbReference type="PROSITE" id="PS01360">
    <property type="entry name" value="ZF_MYND_1"/>
    <property type="match status" value="1"/>
</dbReference>
<dbReference type="AlphaFoldDB" id="C1FGT6"/>
<dbReference type="Proteomes" id="UP000002009">
    <property type="component" value="Chromosome 8"/>
</dbReference>
<dbReference type="CDD" id="cd20071">
    <property type="entry name" value="SET_SMYD"/>
    <property type="match status" value="1"/>
</dbReference>
<dbReference type="SUPFAM" id="SSF82199">
    <property type="entry name" value="SET domain"/>
    <property type="match status" value="1"/>
</dbReference>
<evidence type="ECO:0000259" key="4">
    <source>
        <dbReference type="PROSITE" id="PS50280"/>
    </source>
</evidence>
<dbReference type="InParanoid" id="C1FGT6"/>
<dbReference type="InterPro" id="IPR046341">
    <property type="entry name" value="SET_dom_sf"/>
</dbReference>
<sequence>MKAPKHDTEAHLERTRARLARFGVDVRDDKKRGRCLVAAKDFKRGDLVLANAPYGLPVPMGDRCAGCFMKEDDDRVKMRCKACDMVWFCSERCMDGAMDGGHAVECAAMRRYFADDPDDAIRENGFVQFSALHRNCGKAAHPEDTDEPLDDHLPYLVPTAADKADTIARWALHGFPWREYCGDFAAEATAGARRCGLIPSSATDETIKKEVVRSRMNDFFIQQWRGGDIDLMAGATYPLGALLNHSCAPTCVCSYRLDISDAVQYPTWIQEFRCVADVGKGTELTHAYVDASDWSNHRRAELLDRYGFVCDCPRCPTNAAGEPVNSPPTCPLPYSKSGVAPPLTPEMTRKDRDAQMARVVWCQEACWAQVALEHDKRAHVTVKIAGDLIAAAESAEEVSVERAKAEKAADLLRKLKVDPDSHENLQMTEPFHPCPTVPMRIRALQMASNMAMIERDFESSLKLGEELLDVMEAGYGTRWHARIANELVRLGGVAGDGLGNVQSAAEKFREALEIGAVACGVDSWVCEKAKAALDAMGKPTD</sequence>
<dbReference type="EMBL" id="CP001575">
    <property type="protein sequence ID" value="ACO69318.1"/>
    <property type="molecule type" value="Genomic_DNA"/>
</dbReference>
<dbReference type="KEGG" id="mis:MICPUN_102064"/>
<gene>
    <name evidence="5" type="ORF">MICPUN_102064</name>
</gene>
<keyword evidence="2" id="KW-0863">Zinc-finger</keyword>
<dbReference type="RefSeq" id="XP_002508060.1">
    <property type="nucleotide sequence ID" value="XM_002508014.1"/>
</dbReference>
<accession>C1FGT6</accession>
<dbReference type="InterPro" id="IPR050869">
    <property type="entry name" value="H3K4_H4K5_MeTrfase"/>
</dbReference>
<keyword evidence="1" id="KW-0479">Metal-binding</keyword>
<evidence type="ECO:0000313" key="6">
    <source>
        <dbReference type="Proteomes" id="UP000002009"/>
    </source>
</evidence>
<dbReference type="OMA" id="IAYRERW"/>
<dbReference type="InterPro" id="IPR001214">
    <property type="entry name" value="SET_dom"/>
</dbReference>
<evidence type="ECO:0000256" key="3">
    <source>
        <dbReference type="ARBA" id="ARBA00022833"/>
    </source>
</evidence>
<dbReference type="PANTHER" id="PTHR12197">
    <property type="entry name" value="HISTONE-LYSINE N-METHYLTRANSFERASE SMYD"/>
    <property type="match status" value="1"/>
</dbReference>
<proteinExistence type="predicted"/>
<organism evidence="5 6">
    <name type="scientific">Micromonas commoda (strain RCC299 / NOUM17 / CCMP2709)</name>
    <name type="common">Picoplanktonic green alga</name>
    <dbReference type="NCBI Taxonomy" id="296587"/>
    <lineage>
        <taxon>Eukaryota</taxon>
        <taxon>Viridiplantae</taxon>
        <taxon>Chlorophyta</taxon>
        <taxon>Mamiellophyceae</taxon>
        <taxon>Mamiellales</taxon>
        <taxon>Mamiellaceae</taxon>
        <taxon>Micromonas</taxon>
    </lineage>
</organism>
<dbReference type="GO" id="GO:0008270">
    <property type="term" value="F:zinc ion binding"/>
    <property type="evidence" value="ECO:0007669"/>
    <property type="project" value="UniProtKB-KW"/>
</dbReference>
<dbReference type="PANTHER" id="PTHR12197:SF251">
    <property type="entry name" value="EG:BACR7C10.4 PROTEIN"/>
    <property type="match status" value="1"/>
</dbReference>
<dbReference type="Gene3D" id="2.170.270.10">
    <property type="entry name" value="SET domain"/>
    <property type="match status" value="1"/>
</dbReference>
<keyword evidence="6" id="KW-1185">Reference proteome</keyword>
<evidence type="ECO:0000256" key="1">
    <source>
        <dbReference type="ARBA" id="ARBA00022723"/>
    </source>
</evidence>
<dbReference type="Pfam" id="PF00856">
    <property type="entry name" value="SET"/>
    <property type="match status" value="1"/>
</dbReference>
<dbReference type="STRING" id="296587.C1FGT6"/>
<dbReference type="Gene3D" id="1.10.220.160">
    <property type="match status" value="1"/>
</dbReference>
<keyword evidence="3" id="KW-0862">Zinc</keyword>
<dbReference type="SUPFAM" id="SSF144232">
    <property type="entry name" value="HIT/MYND zinc finger-like"/>
    <property type="match status" value="1"/>
</dbReference>
<reference evidence="5 6" key="1">
    <citation type="journal article" date="2009" name="Science">
        <title>Green evolution and dynamic adaptations revealed by genomes of the marine picoeukaryotes Micromonas.</title>
        <authorList>
            <person name="Worden A.Z."/>
            <person name="Lee J.H."/>
            <person name="Mock T."/>
            <person name="Rouze P."/>
            <person name="Simmons M.P."/>
            <person name="Aerts A.L."/>
            <person name="Allen A.E."/>
            <person name="Cuvelier M.L."/>
            <person name="Derelle E."/>
            <person name="Everett M.V."/>
            <person name="Foulon E."/>
            <person name="Grimwood J."/>
            <person name="Gundlach H."/>
            <person name="Henrissat B."/>
            <person name="Napoli C."/>
            <person name="McDonald S.M."/>
            <person name="Parker M.S."/>
            <person name="Rombauts S."/>
            <person name="Salamov A."/>
            <person name="Von Dassow P."/>
            <person name="Badger J.H."/>
            <person name="Coutinho P.M."/>
            <person name="Demir E."/>
            <person name="Dubchak I."/>
            <person name="Gentemann C."/>
            <person name="Eikrem W."/>
            <person name="Gready J.E."/>
            <person name="John U."/>
            <person name="Lanier W."/>
            <person name="Lindquist E.A."/>
            <person name="Lucas S."/>
            <person name="Mayer K.F."/>
            <person name="Moreau H."/>
            <person name="Not F."/>
            <person name="Otillar R."/>
            <person name="Panaud O."/>
            <person name="Pangilinan J."/>
            <person name="Paulsen I."/>
            <person name="Piegu B."/>
            <person name="Poliakov A."/>
            <person name="Robbens S."/>
            <person name="Schmutz J."/>
            <person name="Toulza E."/>
            <person name="Wyss T."/>
            <person name="Zelensky A."/>
            <person name="Zhou K."/>
            <person name="Armbrust E.V."/>
            <person name="Bhattacharya D."/>
            <person name="Goodenough U.W."/>
            <person name="Van de Peer Y."/>
            <person name="Grigoriev I.V."/>
        </authorList>
    </citation>
    <scope>NUCLEOTIDE SEQUENCE [LARGE SCALE GENOMIC DNA]</scope>
    <source>
        <strain evidence="6">RCC299 / NOUM17</strain>
    </source>
</reference>
<dbReference type="GeneID" id="8245694"/>
<dbReference type="GO" id="GO:0005634">
    <property type="term" value="C:nucleus"/>
    <property type="evidence" value="ECO:0007669"/>
    <property type="project" value="TreeGrafter"/>
</dbReference>
<feature type="domain" description="SET" evidence="4">
    <location>
        <begin position="22"/>
        <end position="289"/>
    </location>
</feature>
<evidence type="ECO:0000313" key="5">
    <source>
        <dbReference type="EMBL" id="ACO69318.1"/>
    </source>
</evidence>
<dbReference type="eggNOG" id="KOG2084">
    <property type="taxonomic scope" value="Eukaryota"/>
</dbReference>